<dbReference type="Pfam" id="PF03009">
    <property type="entry name" value="GDPD"/>
    <property type="match status" value="1"/>
</dbReference>
<evidence type="ECO:0000313" key="4">
    <source>
        <dbReference type="Proteomes" id="UP000308891"/>
    </source>
</evidence>
<evidence type="ECO:0000313" key="3">
    <source>
        <dbReference type="EMBL" id="TIC80508.1"/>
    </source>
</evidence>
<dbReference type="GO" id="GO:0008889">
    <property type="term" value="F:glycerophosphodiester phosphodiesterase activity"/>
    <property type="evidence" value="ECO:0007669"/>
    <property type="project" value="UniProtKB-EC"/>
</dbReference>
<dbReference type="AlphaFoldDB" id="A0A4T0UP47"/>
<sequence>MRGKAASPDARGKRLSKLRQPRCDQDQIPCASGASIARRRAWCVAQKTQCSRAPCRRASGQHPKPTGDHRLPPSPWPYPRLFAHRLGGALAPENTLAGLRLAARLGVRAVECDVKLSADGVPFLLHDDTLERTTDGHGPAAAQPWAALRTLDAGTYHHRAFAGEPLPALAELAGACQPLDVVPNLEIKPCPGREAETGRQVALAAERLWRHAPLPPLLSSFSPEVLLAAAQAAPTLPRALLLEQWEEDAAAQAAALGARALHLPWQALTETRVAALKGAGYALMAWTVNDPREAGRLTALGVDMLCSDRPERL</sequence>
<feature type="region of interest" description="Disordered" evidence="1">
    <location>
        <begin position="1"/>
        <end position="24"/>
    </location>
</feature>
<dbReference type="EMBL" id="STGJ01000013">
    <property type="protein sequence ID" value="TIC80508.1"/>
    <property type="molecule type" value="Genomic_DNA"/>
</dbReference>
<dbReference type="EC" id="3.1.4.46" evidence="3"/>
<feature type="domain" description="GP-PDE" evidence="2">
    <location>
        <begin position="79"/>
        <end position="313"/>
    </location>
</feature>
<keyword evidence="3" id="KW-0378">Hydrolase</keyword>
<dbReference type="NCBIfam" id="NF006989">
    <property type="entry name" value="PRK09454.1"/>
    <property type="match status" value="1"/>
</dbReference>
<dbReference type="PROSITE" id="PS51704">
    <property type="entry name" value="GP_PDE"/>
    <property type="match status" value="1"/>
</dbReference>
<dbReference type="SUPFAM" id="SSF51695">
    <property type="entry name" value="PLC-like phosphodiesterases"/>
    <property type="match status" value="1"/>
</dbReference>
<dbReference type="PROSITE" id="PS50007">
    <property type="entry name" value="PIPLC_X_DOMAIN"/>
    <property type="match status" value="1"/>
</dbReference>
<organism evidence="3 4">
    <name type="scientific">Crenobacter intestini</name>
    <dbReference type="NCBI Taxonomy" id="2563443"/>
    <lineage>
        <taxon>Bacteria</taxon>
        <taxon>Pseudomonadati</taxon>
        <taxon>Pseudomonadota</taxon>
        <taxon>Betaproteobacteria</taxon>
        <taxon>Neisseriales</taxon>
        <taxon>Neisseriaceae</taxon>
        <taxon>Crenobacter</taxon>
    </lineage>
</organism>
<keyword evidence="4" id="KW-1185">Reference proteome</keyword>
<evidence type="ECO:0000259" key="2">
    <source>
        <dbReference type="PROSITE" id="PS51704"/>
    </source>
</evidence>
<comment type="caution">
    <text evidence="3">The sequence shown here is derived from an EMBL/GenBank/DDBJ whole genome shotgun (WGS) entry which is preliminary data.</text>
</comment>
<dbReference type="OrthoDB" id="9795622at2"/>
<accession>A0A4T0UP47</accession>
<feature type="region of interest" description="Disordered" evidence="1">
    <location>
        <begin position="53"/>
        <end position="73"/>
    </location>
</feature>
<dbReference type="Gene3D" id="3.20.20.190">
    <property type="entry name" value="Phosphatidylinositol (PI) phosphodiesterase"/>
    <property type="match status" value="1"/>
</dbReference>
<dbReference type="PANTHER" id="PTHR46211:SF1">
    <property type="entry name" value="GLYCEROPHOSPHODIESTER PHOSPHODIESTERASE, CYTOPLASMIC"/>
    <property type="match status" value="1"/>
</dbReference>
<protein>
    <submittedName>
        <fullName evidence="3">Glycerophosphodiester phosphodiesterase</fullName>
        <ecNumber evidence="3">3.1.4.46</ecNumber>
    </submittedName>
</protein>
<dbReference type="Proteomes" id="UP000308891">
    <property type="component" value="Unassembled WGS sequence"/>
</dbReference>
<dbReference type="InterPro" id="IPR017946">
    <property type="entry name" value="PLC-like_Pdiesterase_TIM-brl"/>
</dbReference>
<dbReference type="GO" id="GO:0006629">
    <property type="term" value="P:lipid metabolic process"/>
    <property type="evidence" value="ECO:0007669"/>
    <property type="project" value="InterPro"/>
</dbReference>
<evidence type="ECO:0000256" key="1">
    <source>
        <dbReference type="SAM" id="MobiDB-lite"/>
    </source>
</evidence>
<dbReference type="InterPro" id="IPR030395">
    <property type="entry name" value="GP_PDE_dom"/>
</dbReference>
<name>A0A4T0UP47_9NEIS</name>
<gene>
    <name evidence="3" type="primary">ugpQ</name>
    <name evidence="3" type="ORF">E5K04_11785</name>
</gene>
<reference evidence="3 4" key="1">
    <citation type="submission" date="2019-04" db="EMBL/GenBank/DDBJ databases">
        <title>Crenobacter sp. nov.</title>
        <authorList>
            <person name="Shi S."/>
        </authorList>
    </citation>
    <scope>NUCLEOTIDE SEQUENCE [LARGE SCALE GENOMIC DNA]</scope>
    <source>
        <strain evidence="3 4">GY 70310</strain>
    </source>
</reference>
<proteinExistence type="predicted"/>
<dbReference type="PANTHER" id="PTHR46211">
    <property type="entry name" value="GLYCEROPHOSPHORYL DIESTER PHOSPHODIESTERASE"/>
    <property type="match status" value="1"/>
</dbReference>